<proteinExistence type="predicted"/>
<dbReference type="GO" id="GO:0005886">
    <property type="term" value="C:plasma membrane"/>
    <property type="evidence" value="ECO:0007669"/>
    <property type="project" value="TreeGrafter"/>
</dbReference>
<dbReference type="InterPro" id="IPR000152">
    <property type="entry name" value="EGF-type_Asp/Asn_hydroxyl_site"/>
</dbReference>
<evidence type="ECO:0000313" key="20">
    <source>
        <dbReference type="Proteomes" id="UP001293593"/>
    </source>
</evidence>
<evidence type="ECO:0000313" key="19">
    <source>
        <dbReference type="EMBL" id="KAK4273959.1"/>
    </source>
</evidence>
<sequence length="693" mass="76816">MYVRETMADLKMMLFILLFAAAMAASEAQSLAGCLNKCGDVDIPYPFGVGVQPGTSRNCFLDETFQLTCDKSTLFLKDLPVSNIFLQEGQIDISMHISRVCFDRSGVVLDQSISNFYTGGAFTISSGKNTIISLGCDTLSFAYFPDHNLSYSGGCVTLCDTPPPKETNPNTCSGSGCCQVNNIPIGKKNYSLAVSTFNNHTKVLAFNNCSYSFLAKQGWFNFSLDYLHYFPFDMAPFSLDWTISNSTYACKSNSYCMDSKVGAGFNCKCKLGFEGNPYHPDGCHDVDECSRPNNCSIPKQCYNFVGGYSCSCPPHYKGDGYTNGTGCTKDHRRSMYKWVVIIIALGCSVGLLVVIAVVLSVGWADKQKSLKDLRKRNFEQNGGCVLLGQLSQKEGYTERTKIFKEVQLINATNNFHQSRVIGTGGQCIVYKGILPNNTPVAIKKAKVGDDPRQIRDFISEVAVLSQINHKNVVRLLGCCLETKIPLLVYEFVDNGTLLDHINPTKTTSPISWEARLKIATETAEAISYLHSVTSIPIVHRDIKFANILLDCNYKAKVSDFGASRLVPLDNSDVCTVVQGTFGYLDPEYLHTGQLNEKSDVYSFGVVLMELLTASKVVEFNRQGKVNLATHFESSMKANRLREILDKWVLDEKNGEEMEEVALLAMRCISVKREERPTMKEVAKELDLIANKAR</sequence>
<evidence type="ECO:0000256" key="1">
    <source>
        <dbReference type="ARBA" id="ARBA00004479"/>
    </source>
</evidence>
<keyword evidence="2" id="KW-0723">Serine/threonine-protein kinase</keyword>
<dbReference type="InterPro" id="IPR000742">
    <property type="entry name" value="EGF"/>
</dbReference>
<dbReference type="GO" id="GO:0005509">
    <property type="term" value="F:calcium ion binding"/>
    <property type="evidence" value="ECO:0007669"/>
    <property type="project" value="InterPro"/>
</dbReference>
<dbReference type="InterPro" id="IPR049883">
    <property type="entry name" value="NOTCH1_EGF-like"/>
</dbReference>
<dbReference type="Pfam" id="PF13947">
    <property type="entry name" value="GUB_WAK_bind"/>
    <property type="match status" value="1"/>
</dbReference>
<evidence type="ECO:0000256" key="16">
    <source>
        <dbReference type="SAM" id="SignalP"/>
    </source>
</evidence>
<evidence type="ECO:0000256" key="4">
    <source>
        <dbReference type="ARBA" id="ARBA00022679"/>
    </source>
</evidence>
<evidence type="ECO:0000256" key="3">
    <source>
        <dbReference type="ARBA" id="ARBA00022536"/>
    </source>
</evidence>
<dbReference type="FunFam" id="2.10.25.10:FF:000038">
    <property type="entry name" value="Fibrillin 2"/>
    <property type="match status" value="1"/>
</dbReference>
<comment type="catalytic activity">
    <reaction evidence="12">
        <text>L-seryl-[protein] + ATP = O-phospho-L-seryl-[protein] + ADP + H(+)</text>
        <dbReference type="Rhea" id="RHEA:17989"/>
        <dbReference type="Rhea" id="RHEA-COMP:9863"/>
        <dbReference type="Rhea" id="RHEA-COMP:11604"/>
        <dbReference type="ChEBI" id="CHEBI:15378"/>
        <dbReference type="ChEBI" id="CHEBI:29999"/>
        <dbReference type="ChEBI" id="CHEBI:30616"/>
        <dbReference type="ChEBI" id="CHEBI:83421"/>
        <dbReference type="ChEBI" id="CHEBI:456216"/>
    </reaction>
</comment>
<keyword evidence="8" id="KW-0418">Kinase</keyword>
<keyword evidence="3 14" id="KW-0245">EGF-like domain</keyword>
<feature type="transmembrane region" description="Helical" evidence="15">
    <location>
        <begin position="338"/>
        <end position="364"/>
    </location>
</feature>
<keyword evidence="6" id="KW-0677">Repeat</keyword>
<keyword evidence="15" id="KW-0472">Membrane</keyword>
<keyword evidence="11" id="KW-0325">Glycoprotein</keyword>
<dbReference type="SUPFAM" id="SSF57196">
    <property type="entry name" value="EGF/Laminin"/>
    <property type="match status" value="1"/>
</dbReference>
<dbReference type="PROSITE" id="PS00108">
    <property type="entry name" value="PROTEIN_KINASE_ST"/>
    <property type="match status" value="1"/>
</dbReference>
<dbReference type="GO" id="GO:0030247">
    <property type="term" value="F:polysaccharide binding"/>
    <property type="evidence" value="ECO:0007669"/>
    <property type="project" value="InterPro"/>
</dbReference>
<evidence type="ECO:0000256" key="8">
    <source>
        <dbReference type="ARBA" id="ARBA00022777"/>
    </source>
</evidence>
<evidence type="ECO:0000256" key="14">
    <source>
        <dbReference type="PROSITE-ProRule" id="PRU00076"/>
    </source>
</evidence>
<evidence type="ECO:0000256" key="6">
    <source>
        <dbReference type="ARBA" id="ARBA00022737"/>
    </source>
</evidence>
<dbReference type="PROSITE" id="PS01187">
    <property type="entry name" value="EGF_CA"/>
    <property type="match status" value="1"/>
</dbReference>
<feature type="domain" description="EGF-like" evidence="18">
    <location>
        <begin position="285"/>
        <end position="322"/>
    </location>
</feature>
<name>A0AAE1JTQ4_9FABA</name>
<reference evidence="19" key="1">
    <citation type="submission" date="2023-10" db="EMBL/GenBank/DDBJ databases">
        <title>Chromosome-level genome of the transformable northern wattle, Acacia crassicarpa.</title>
        <authorList>
            <person name="Massaro I."/>
            <person name="Sinha N.R."/>
            <person name="Poethig S."/>
            <person name="Leichty A.R."/>
        </authorList>
    </citation>
    <scope>NUCLEOTIDE SEQUENCE</scope>
    <source>
        <strain evidence="19">Acra3RX</strain>
        <tissue evidence="19">Leaf</tissue>
    </source>
</reference>
<comment type="subcellular location">
    <subcellularLocation>
        <location evidence="1">Membrane</location>
        <topology evidence="1">Single-pass type I membrane protein</topology>
    </subcellularLocation>
</comment>
<evidence type="ECO:0000256" key="13">
    <source>
        <dbReference type="ARBA" id="ARBA00047951"/>
    </source>
</evidence>
<dbReference type="PROSITE" id="PS50026">
    <property type="entry name" value="EGF_3"/>
    <property type="match status" value="1"/>
</dbReference>
<comment type="caution">
    <text evidence="19">The sequence shown here is derived from an EMBL/GenBank/DDBJ whole genome shotgun (WGS) entry which is preliminary data.</text>
</comment>
<evidence type="ECO:0000256" key="10">
    <source>
        <dbReference type="ARBA" id="ARBA00023157"/>
    </source>
</evidence>
<keyword evidence="10" id="KW-1015">Disulfide bond</keyword>
<dbReference type="GO" id="GO:0005524">
    <property type="term" value="F:ATP binding"/>
    <property type="evidence" value="ECO:0007669"/>
    <property type="project" value="UniProtKB-KW"/>
</dbReference>
<organism evidence="19 20">
    <name type="scientific">Acacia crassicarpa</name>
    <name type="common">northern wattle</name>
    <dbReference type="NCBI Taxonomy" id="499986"/>
    <lineage>
        <taxon>Eukaryota</taxon>
        <taxon>Viridiplantae</taxon>
        <taxon>Streptophyta</taxon>
        <taxon>Embryophyta</taxon>
        <taxon>Tracheophyta</taxon>
        <taxon>Spermatophyta</taxon>
        <taxon>Magnoliopsida</taxon>
        <taxon>eudicotyledons</taxon>
        <taxon>Gunneridae</taxon>
        <taxon>Pentapetalae</taxon>
        <taxon>rosids</taxon>
        <taxon>fabids</taxon>
        <taxon>Fabales</taxon>
        <taxon>Fabaceae</taxon>
        <taxon>Caesalpinioideae</taxon>
        <taxon>mimosoid clade</taxon>
        <taxon>Acacieae</taxon>
        <taxon>Acacia</taxon>
    </lineage>
</organism>
<dbReference type="GO" id="GO:0004674">
    <property type="term" value="F:protein serine/threonine kinase activity"/>
    <property type="evidence" value="ECO:0007669"/>
    <property type="project" value="UniProtKB-KW"/>
</dbReference>
<comment type="catalytic activity">
    <reaction evidence="13">
        <text>L-threonyl-[protein] + ATP = O-phospho-L-threonyl-[protein] + ADP + H(+)</text>
        <dbReference type="Rhea" id="RHEA:46608"/>
        <dbReference type="Rhea" id="RHEA-COMP:11060"/>
        <dbReference type="Rhea" id="RHEA-COMP:11605"/>
        <dbReference type="ChEBI" id="CHEBI:15378"/>
        <dbReference type="ChEBI" id="CHEBI:30013"/>
        <dbReference type="ChEBI" id="CHEBI:30616"/>
        <dbReference type="ChEBI" id="CHEBI:61977"/>
        <dbReference type="ChEBI" id="CHEBI:456216"/>
    </reaction>
</comment>
<dbReference type="InterPro" id="IPR045274">
    <property type="entry name" value="WAK-like"/>
</dbReference>
<dbReference type="PANTHER" id="PTHR27005:SF168">
    <property type="entry name" value="WALL-ASSOCIATED RECEPTOR KINASE 17"/>
    <property type="match status" value="1"/>
</dbReference>
<dbReference type="GO" id="GO:0007166">
    <property type="term" value="P:cell surface receptor signaling pathway"/>
    <property type="evidence" value="ECO:0007669"/>
    <property type="project" value="InterPro"/>
</dbReference>
<evidence type="ECO:0000256" key="9">
    <source>
        <dbReference type="ARBA" id="ARBA00022840"/>
    </source>
</evidence>
<dbReference type="PROSITE" id="PS00010">
    <property type="entry name" value="ASX_HYDROXYL"/>
    <property type="match status" value="1"/>
</dbReference>
<dbReference type="InterPro" id="IPR008271">
    <property type="entry name" value="Ser/Thr_kinase_AS"/>
</dbReference>
<evidence type="ECO:0000256" key="5">
    <source>
        <dbReference type="ARBA" id="ARBA00022729"/>
    </source>
</evidence>
<keyword evidence="4" id="KW-0808">Transferase</keyword>
<evidence type="ECO:0000256" key="2">
    <source>
        <dbReference type="ARBA" id="ARBA00022527"/>
    </source>
</evidence>
<keyword evidence="15" id="KW-0812">Transmembrane</keyword>
<evidence type="ECO:0000256" key="7">
    <source>
        <dbReference type="ARBA" id="ARBA00022741"/>
    </source>
</evidence>
<dbReference type="Proteomes" id="UP001293593">
    <property type="component" value="Unassembled WGS sequence"/>
</dbReference>
<dbReference type="InterPro" id="IPR000719">
    <property type="entry name" value="Prot_kinase_dom"/>
</dbReference>
<evidence type="ECO:0000256" key="12">
    <source>
        <dbReference type="ARBA" id="ARBA00047558"/>
    </source>
</evidence>
<dbReference type="SMART" id="SM00179">
    <property type="entry name" value="EGF_CA"/>
    <property type="match status" value="1"/>
</dbReference>
<dbReference type="PANTHER" id="PTHR27005">
    <property type="entry name" value="WALL-ASSOCIATED RECEPTOR KINASE-LIKE 21"/>
    <property type="match status" value="1"/>
</dbReference>
<feature type="chain" id="PRO_5042226505" evidence="16">
    <location>
        <begin position="29"/>
        <end position="693"/>
    </location>
</feature>
<dbReference type="EMBL" id="JAWXYG010000004">
    <property type="protein sequence ID" value="KAK4273959.1"/>
    <property type="molecule type" value="Genomic_DNA"/>
</dbReference>
<dbReference type="CDD" id="cd14066">
    <property type="entry name" value="STKc_IRAK"/>
    <property type="match status" value="1"/>
</dbReference>
<dbReference type="Gene3D" id="1.10.510.10">
    <property type="entry name" value="Transferase(Phosphotransferase) domain 1"/>
    <property type="match status" value="1"/>
</dbReference>
<keyword evidence="9" id="KW-0067">ATP-binding</keyword>
<feature type="domain" description="Protein kinase" evidence="17">
    <location>
        <begin position="415"/>
        <end position="688"/>
    </location>
</feature>
<dbReference type="SMART" id="SM00220">
    <property type="entry name" value="S_TKc"/>
    <property type="match status" value="1"/>
</dbReference>
<dbReference type="InterPro" id="IPR001245">
    <property type="entry name" value="Ser-Thr/Tyr_kinase_cat_dom"/>
</dbReference>
<dbReference type="Gene3D" id="2.10.25.10">
    <property type="entry name" value="Laminin"/>
    <property type="match status" value="1"/>
</dbReference>
<dbReference type="InterPro" id="IPR018097">
    <property type="entry name" value="EGF_Ca-bd_CS"/>
</dbReference>
<dbReference type="AlphaFoldDB" id="A0AAE1JTQ4"/>
<keyword evidence="15" id="KW-1133">Transmembrane helix</keyword>
<dbReference type="InterPro" id="IPR001881">
    <property type="entry name" value="EGF-like_Ca-bd_dom"/>
</dbReference>
<dbReference type="InterPro" id="IPR011009">
    <property type="entry name" value="Kinase-like_dom_sf"/>
</dbReference>
<dbReference type="Pfam" id="PF07645">
    <property type="entry name" value="EGF_CA"/>
    <property type="match status" value="1"/>
</dbReference>
<evidence type="ECO:0000259" key="17">
    <source>
        <dbReference type="PROSITE" id="PS50011"/>
    </source>
</evidence>
<dbReference type="Pfam" id="PF07714">
    <property type="entry name" value="PK_Tyr_Ser-Thr"/>
    <property type="match status" value="1"/>
</dbReference>
<gene>
    <name evidence="19" type="ORF">QN277_017258</name>
</gene>
<evidence type="ECO:0000259" key="18">
    <source>
        <dbReference type="PROSITE" id="PS50026"/>
    </source>
</evidence>
<keyword evidence="20" id="KW-1185">Reference proteome</keyword>
<accession>A0AAE1JTQ4</accession>
<protein>
    <submittedName>
        <fullName evidence="19">Uncharacterized protein</fullName>
    </submittedName>
</protein>
<keyword evidence="7" id="KW-0547">Nucleotide-binding</keyword>
<dbReference type="Gene3D" id="3.30.200.20">
    <property type="entry name" value="Phosphorylase Kinase, domain 1"/>
    <property type="match status" value="1"/>
</dbReference>
<keyword evidence="5 16" id="KW-0732">Signal</keyword>
<comment type="caution">
    <text evidence="14">Lacks conserved residue(s) required for the propagation of feature annotation.</text>
</comment>
<dbReference type="FunFam" id="1.10.510.10:FF:000084">
    <property type="entry name" value="Wall-associated receptor kinase 2"/>
    <property type="match status" value="1"/>
</dbReference>
<dbReference type="SUPFAM" id="SSF56112">
    <property type="entry name" value="Protein kinase-like (PK-like)"/>
    <property type="match status" value="1"/>
</dbReference>
<dbReference type="PROSITE" id="PS50011">
    <property type="entry name" value="PROTEIN_KINASE_DOM"/>
    <property type="match status" value="1"/>
</dbReference>
<evidence type="ECO:0000256" key="11">
    <source>
        <dbReference type="ARBA" id="ARBA00023180"/>
    </source>
</evidence>
<dbReference type="FunFam" id="3.30.200.20:FF:001380">
    <property type="entry name" value="Protein kinase superfamily protein"/>
    <property type="match status" value="1"/>
</dbReference>
<dbReference type="InterPro" id="IPR025287">
    <property type="entry name" value="WAK_GUB"/>
</dbReference>
<dbReference type="CDD" id="cd00054">
    <property type="entry name" value="EGF_CA"/>
    <property type="match status" value="1"/>
</dbReference>
<feature type="signal peptide" evidence="16">
    <location>
        <begin position="1"/>
        <end position="28"/>
    </location>
</feature>
<evidence type="ECO:0000256" key="15">
    <source>
        <dbReference type="SAM" id="Phobius"/>
    </source>
</evidence>